<organism evidence="1 2">
    <name type="scientific">Mycena albidolilacea</name>
    <dbReference type="NCBI Taxonomy" id="1033008"/>
    <lineage>
        <taxon>Eukaryota</taxon>
        <taxon>Fungi</taxon>
        <taxon>Dikarya</taxon>
        <taxon>Basidiomycota</taxon>
        <taxon>Agaricomycotina</taxon>
        <taxon>Agaricomycetes</taxon>
        <taxon>Agaricomycetidae</taxon>
        <taxon>Agaricales</taxon>
        <taxon>Marasmiineae</taxon>
        <taxon>Mycenaceae</taxon>
        <taxon>Mycena</taxon>
    </lineage>
</organism>
<evidence type="ECO:0000313" key="1">
    <source>
        <dbReference type="EMBL" id="KAJ7303841.1"/>
    </source>
</evidence>
<gene>
    <name evidence="1" type="ORF">DFH08DRAFT_976863</name>
</gene>
<dbReference type="AlphaFoldDB" id="A0AAD6Z296"/>
<reference evidence="1" key="1">
    <citation type="submission" date="2023-03" db="EMBL/GenBank/DDBJ databases">
        <title>Massive genome expansion in bonnet fungi (Mycena s.s.) driven by repeated elements and novel gene families across ecological guilds.</title>
        <authorList>
            <consortium name="Lawrence Berkeley National Laboratory"/>
            <person name="Harder C.B."/>
            <person name="Miyauchi S."/>
            <person name="Viragh M."/>
            <person name="Kuo A."/>
            <person name="Thoen E."/>
            <person name="Andreopoulos B."/>
            <person name="Lu D."/>
            <person name="Skrede I."/>
            <person name="Drula E."/>
            <person name="Henrissat B."/>
            <person name="Morin E."/>
            <person name="Kohler A."/>
            <person name="Barry K."/>
            <person name="LaButti K."/>
            <person name="Morin E."/>
            <person name="Salamov A."/>
            <person name="Lipzen A."/>
            <person name="Mereny Z."/>
            <person name="Hegedus B."/>
            <person name="Baldrian P."/>
            <person name="Stursova M."/>
            <person name="Weitz H."/>
            <person name="Taylor A."/>
            <person name="Grigoriev I.V."/>
            <person name="Nagy L.G."/>
            <person name="Martin F."/>
            <person name="Kauserud H."/>
        </authorList>
    </citation>
    <scope>NUCLEOTIDE SEQUENCE</scope>
    <source>
        <strain evidence="1">CBHHK002</strain>
    </source>
</reference>
<dbReference type="Proteomes" id="UP001218218">
    <property type="component" value="Unassembled WGS sequence"/>
</dbReference>
<comment type="caution">
    <text evidence="1">The sequence shown here is derived from an EMBL/GenBank/DDBJ whole genome shotgun (WGS) entry which is preliminary data.</text>
</comment>
<sequence length="199" mass="22590">MPHIHLQDTDYDCINTVRERIDGDTPAWPRLQTCLLYPDGNTLDKRFWVKFPVIHGLERARKVSELETDLWIDAARGGFEGTSDASLTSVRIDRFPFDEPCDLRHSYSFVVANQDRHGLFLYPENALVNKLVPDLAQPLRGNVLVFKHGTNKSKAIVNITDDDVALVEAILKRDGIIGETARDAHVKDKRGYIIWSGHI</sequence>
<protein>
    <submittedName>
        <fullName evidence="1">Uncharacterized protein</fullName>
    </submittedName>
</protein>
<keyword evidence="2" id="KW-1185">Reference proteome</keyword>
<dbReference type="EMBL" id="JARIHO010000102">
    <property type="protein sequence ID" value="KAJ7303841.1"/>
    <property type="molecule type" value="Genomic_DNA"/>
</dbReference>
<proteinExistence type="predicted"/>
<evidence type="ECO:0000313" key="2">
    <source>
        <dbReference type="Proteomes" id="UP001218218"/>
    </source>
</evidence>
<accession>A0AAD6Z296</accession>
<name>A0AAD6Z296_9AGAR</name>